<dbReference type="Proteomes" id="UP000292702">
    <property type="component" value="Unassembled WGS sequence"/>
</dbReference>
<feature type="compositionally biased region" description="Low complexity" evidence="2">
    <location>
        <begin position="1083"/>
        <end position="1093"/>
    </location>
</feature>
<feature type="compositionally biased region" description="Pro residues" evidence="2">
    <location>
        <begin position="326"/>
        <end position="346"/>
    </location>
</feature>
<feature type="region of interest" description="Disordered" evidence="2">
    <location>
        <begin position="1"/>
        <end position="43"/>
    </location>
</feature>
<feature type="compositionally biased region" description="Pro residues" evidence="2">
    <location>
        <begin position="7"/>
        <end position="17"/>
    </location>
</feature>
<proteinExistence type="predicted"/>
<feature type="region of interest" description="Disordered" evidence="2">
    <location>
        <begin position="1065"/>
        <end position="1126"/>
    </location>
</feature>
<feature type="compositionally biased region" description="Basic and acidic residues" evidence="2">
    <location>
        <begin position="1330"/>
        <end position="1344"/>
    </location>
</feature>
<name>A0A4V2MV70_9APHY</name>
<feature type="compositionally biased region" description="Polar residues" evidence="2">
    <location>
        <begin position="1436"/>
        <end position="1450"/>
    </location>
</feature>
<feature type="region of interest" description="Disordered" evidence="2">
    <location>
        <begin position="596"/>
        <end position="711"/>
    </location>
</feature>
<feature type="region of interest" description="Disordered" evidence="2">
    <location>
        <begin position="435"/>
        <end position="501"/>
    </location>
</feature>
<gene>
    <name evidence="4" type="ORF">EIP91_008588</name>
</gene>
<evidence type="ECO:0000259" key="3">
    <source>
        <dbReference type="PROSITE" id="PS50011"/>
    </source>
</evidence>
<dbReference type="EMBL" id="RWJN01000479">
    <property type="protein sequence ID" value="TCD61327.1"/>
    <property type="molecule type" value="Genomic_DNA"/>
</dbReference>
<feature type="compositionally biased region" description="Low complexity" evidence="2">
    <location>
        <begin position="224"/>
        <end position="238"/>
    </location>
</feature>
<protein>
    <recommendedName>
        <fullName evidence="3">Protein kinase domain-containing protein</fullName>
    </recommendedName>
</protein>
<feature type="region of interest" description="Disordered" evidence="2">
    <location>
        <begin position="1434"/>
        <end position="1462"/>
    </location>
</feature>
<feature type="compositionally biased region" description="Low complexity" evidence="2">
    <location>
        <begin position="1203"/>
        <end position="1213"/>
    </location>
</feature>
<feature type="compositionally biased region" description="Low complexity" evidence="2">
    <location>
        <begin position="347"/>
        <end position="360"/>
    </location>
</feature>
<keyword evidence="1" id="KW-0175">Coiled coil</keyword>
<dbReference type="InterPro" id="IPR011009">
    <property type="entry name" value="Kinase-like_dom_sf"/>
</dbReference>
<feature type="region of interest" description="Disordered" evidence="2">
    <location>
        <begin position="214"/>
        <end position="393"/>
    </location>
</feature>
<feature type="domain" description="Protein kinase" evidence="3">
    <location>
        <begin position="779"/>
        <end position="1059"/>
    </location>
</feature>
<dbReference type="OrthoDB" id="346907at2759"/>
<feature type="compositionally biased region" description="Polar residues" evidence="2">
    <location>
        <begin position="688"/>
        <end position="706"/>
    </location>
</feature>
<dbReference type="InterPro" id="IPR051681">
    <property type="entry name" value="Ser/Thr_Kinases-Pseudokinases"/>
</dbReference>
<feature type="region of interest" description="Disordered" evidence="2">
    <location>
        <begin position="1164"/>
        <end position="1301"/>
    </location>
</feature>
<reference evidence="4 5" key="1">
    <citation type="submission" date="2018-11" db="EMBL/GenBank/DDBJ databases">
        <title>Genome assembly of Steccherinum ochraceum LE-BIN_3174, the white-rot fungus of the Steccherinaceae family (The Residual Polyporoid clade, Polyporales, Basidiomycota).</title>
        <authorList>
            <person name="Fedorova T.V."/>
            <person name="Glazunova O.A."/>
            <person name="Landesman E.O."/>
            <person name="Moiseenko K.V."/>
            <person name="Psurtseva N.V."/>
            <person name="Savinova O.S."/>
            <person name="Shakhova N.V."/>
            <person name="Tyazhelova T.V."/>
            <person name="Vasina D.V."/>
        </authorList>
    </citation>
    <scope>NUCLEOTIDE SEQUENCE [LARGE SCALE GENOMIC DNA]</scope>
    <source>
        <strain evidence="4 5">LE-BIN_3174</strain>
    </source>
</reference>
<feature type="compositionally biased region" description="Pro residues" evidence="2">
    <location>
        <begin position="478"/>
        <end position="495"/>
    </location>
</feature>
<dbReference type="PANTHER" id="PTHR44329:SF214">
    <property type="entry name" value="PROTEIN KINASE DOMAIN-CONTAINING PROTEIN"/>
    <property type="match status" value="1"/>
</dbReference>
<organism evidence="4 5">
    <name type="scientific">Steccherinum ochraceum</name>
    <dbReference type="NCBI Taxonomy" id="92696"/>
    <lineage>
        <taxon>Eukaryota</taxon>
        <taxon>Fungi</taxon>
        <taxon>Dikarya</taxon>
        <taxon>Basidiomycota</taxon>
        <taxon>Agaricomycotina</taxon>
        <taxon>Agaricomycetes</taxon>
        <taxon>Polyporales</taxon>
        <taxon>Steccherinaceae</taxon>
        <taxon>Steccherinum</taxon>
    </lineage>
</organism>
<evidence type="ECO:0000313" key="4">
    <source>
        <dbReference type="EMBL" id="TCD61327.1"/>
    </source>
</evidence>
<accession>A0A4V2MV70</accession>
<dbReference type="GO" id="GO:0005524">
    <property type="term" value="F:ATP binding"/>
    <property type="evidence" value="ECO:0007669"/>
    <property type="project" value="InterPro"/>
</dbReference>
<feature type="compositionally biased region" description="Low complexity" evidence="2">
    <location>
        <begin position="609"/>
        <end position="622"/>
    </location>
</feature>
<sequence length="1462" mass="159084">MDNSDSPPSPLHSPPDSPATTRSSSRRSGEPKRHRSSKHLGSSSKELAKLLIFEEREAQDLRNTLHNMSERLKMETQRADEAESRAKEVVFRFKEANDARLLALAEASRYREELNLYKLQLDNAQKELRRAQELLDSLESQRLAAEEDAARARGMARKLKEEKVIQVARDEGRKLGIEEGIARGRAMGYEEGRAAGFARGKSSATKEYMQRYEAADYDLPGPPIRISVSSSDDSSPIKQPSPIPPPAQQGTPPEDIRIASPGSNNIYFQRSTTPTDFQTTNPRSSVHSFTQMTADYPQDDGFIPRIDDDGRVRLPPPHELASSPAASPPAPTPALMVPPPLPPQPSAEPETPTEPTSPGRPRYRRRRSTESNSTTMSQFDILGPPVASSGRNIERPVILSAIVEEKERSSTVSSPQNIGSSPYAYASSPNFASMAAQPEPGYAVAPEEPPSRPDSHMSQSEGVLQEPGLLTADDAARPPAPEEPAAPSEPAPIIAPHPTGSLSALQLPLQLPADGQLPPGFVPMGPPQTGSRTPGVLPNLGGMYTNPNTPAAVPLPPSAAPTTSRLYTPSVAGSHIPSADPGVVIPPPSAIAHRYSRTALRDSSESEDASSVSSGISGSMDSLTTPPQRKKSFKRPPSTPYATYATAPTPPDVTYPLPIPTPQGPPTPMSMASGTSRAAKVPLPPSTVAGSPTKSALSIAGGSTSRAVKPNSHMGEQSELFSLSNTVAQDALDEIWQILRDPAVTQHRTSQRQLLRLLLKLVLRYDKLPTFLLLQGVRCLETESRGSGGFADVFYGEYESAPVALKRLRVYAAAPASQKAKLRQAFLREAILWMNLSHTNVLPFAGVAEEVFKNPTLCMVLPWMPNGNIRQYRDEMQGQGKLDGPLFDMQISQWLQGIAEGIAYLHQEGIVHGDIHGGNILVDADGTMKLTDFGMALIADATSYNYASIHGGGATRWQAPELHAPEEFGMTSRRPTGACDVYSFAYLCIELFSGEIPFKDLSDFQVVTRVVRGERPERPKKPNDEPISEDGWSLVVSCWTVPPSDRPTSEQVATRLGVISTSYARTSVRDSDSQNTSIPADDSSNSSSSTSVSQFFDIREDEESTVSTSHFDVPQTLHAHEPDDRSTVNVTRLAPGVASHGLYEAAPIPSSVVYPSPPGAVYQSPLPEPQIRTRSSRPVEITSLQPDLSIKPSRYAAAPVPHTVRYPSPVSRSRTSRSRDRTPYVTNEKGDGTPLPPPHDLPLIRRSSSSDRILAPHSHRTGAPSSPPSEREEQEIVHPPPPLMKTRGYRNGRPLPMDAANDLEDNSIFSTAPLVSDLVREAGLPRPRRRAPERTRSEEKEEIRLPPPRHLPPLRDASSEEVRNLSPPPSPPRLKMSDLTSRASAHDGFDDDEEEEEDIVSPPTALLETREDRTSRWVKTAAAYHDSERAVALTPWGSSGNRSVSTTSTWGKLKERASKFVR</sequence>
<dbReference type="GO" id="GO:0004674">
    <property type="term" value="F:protein serine/threonine kinase activity"/>
    <property type="evidence" value="ECO:0007669"/>
    <property type="project" value="TreeGrafter"/>
</dbReference>
<feature type="compositionally biased region" description="Acidic residues" evidence="2">
    <location>
        <begin position="1389"/>
        <end position="1399"/>
    </location>
</feature>
<dbReference type="Gene3D" id="1.10.510.10">
    <property type="entry name" value="Transferase(Phosphotransferase) domain 1"/>
    <property type="match status" value="1"/>
</dbReference>
<evidence type="ECO:0000256" key="2">
    <source>
        <dbReference type="SAM" id="MobiDB-lite"/>
    </source>
</evidence>
<dbReference type="Pfam" id="PF07714">
    <property type="entry name" value="PK_Tyr_Ser-Thr"/>
    <property type="match status" value="1"/>
</dbReference>
<dbReference type="InterPro" id="IPR001245">
    <property type="entry name" value="Ser-Thr/Tyr_kinase_cat_dom"/>
</dbReference>
<feature type="coiled-coil region" evidence="1">
    <location>
        <begin position="51"/>
        <end position="162"/>
    </location>
</feature>
<evidence type="ECO:0000256" key="1">
    <source>
        <dbReference type="SAM" id="Coils"/>
    </source>
</evidence>
<feature type="compositionally biased region" description="Pro residues" evidence="2">
    <location>
        <begin position="648"/>
        <end position="668"/>
    </location>
</feature>
<feature type="region of interest" description="Disordered" evidence="2">
    <location>
        <begin position="1320"/>
        <end position="1415"/>
    </location>
</feature>
<keyword evidence="5" id="KW-1185">Reference proteome</keyword>
<comment type="caution">
    <text evidence="4">The sequence shown here is derived from an EMBL/GenBank/DDBJ whole genome shotgun (WGS) entry which is preliminary data.</text>
</comment>
<dbReference type="STRING" id="92696.A0A4V2MV70"/>
<feature type="compositionally biased region" description="Basic and acidic residues" evidence="2">
    <location>
        <begin position="1452"/>
        <end position="1462"/>
    </location>
</feature>
<dbReference type="SUPFAM" id="SSF56112">
    <property type="entry name" value="Protein kinase-like (PK-like)"/>
    <property type="match status" value="1"/>
</dbReference>
<dbReference type="InterPro" id="IPR000719">
    <property type="entry name" value="Prot_kinase_dom"/>
</dbReference>
<dbReference type="PANTHER" id="PTHR44329">
    <property type="entry name" value="SERINE/THREONINE-PROTEIN KINASE TNNI3K-RELATED"/>
    <property type="match status" value="1"/>
</dbReference>
<dbReference type="PROSITE" id="PS50011">
    <property type="entry name" value="PROTEIN_KINASE_DOM"/>
    <property type="match status" value="1"/>
</dbReference>
<feature type="compositionally biased region" description="Polar residues" evidence="2">
    <location>
        <begin position="261"/>
        <end position="293"/>
    </location>
</feature>
<evidence type="ECO:0000313" key="5">
    <source>
        <dbReference type="Proteomes" id="UP000292702"/>
    </source>
</evidence>